<dbReference type="EMBL" id="AZBU02000002">
    <property type="protein sequence ID" value="TKR94879.1"/>
    <property type="molecule type" value="Genomic_DNA"/>
</dbReference>
<dbReference type="AlphaFoldDB" id="A0A4U5PEF1"/>
<sequence>MFARVLQQAAAVQVRNFASKSGSDSISRSTMESMLQKGKDAVSDTSFKMKATLFKKPTTEQKVAKSVKGLADKVAEKVGGVRERTVHLKQTGKHKSDEMREKVAQKVHKVGRKISK</sequence>
<dbReference type="Proteomes" id="UP000298663">
    <property type="component" value="Unassembled WGS sequence"/>
</dbReference>
<evidence type="ECO:0000313" key="1">
    <source>
        <dbReference type="EMBL" id="TKR94879.1"/>
    </source>
</evidence>
<name>A0A4U5PEF1_STECR</name>
<reference evidence="1 2" key="1">
    <citation type="journal article" date="2015" name="Genome Biol.">
        <title>Comparative genomics of Steinernema reveals deeply conserved gene regulatory networks.</title>
        <authorList>
            <person name="Dillman A.R."/>
            <person name="Macchietto M."/>
            <person name="Porter C.F."/>
            <person name="Rogers A."/>
            <person name="Williams B."/>
            <person name="Antoshechkin I."/>
            <person name="Lee M.M."/>
            <person name="Goodwin Z."/>
            <person name="Lu X."/>
            <person name="Lewis E.E."/>
            <person name="Goodrich-Blair H."/>
            <person name="Stock S.P."/>
            <person name="Adams B.J."/>
            <person name="Sternberg P.W."/>
            <person name="Mortazavi A."/>
        </authorList>
    </citation>
    <scope>NUCLEOTIDE SEQUENCE [LARGE SCALE GENOMIC DNA]</scope>
    <source>
        <strain evidence="1 2">ALL</strain>
    </source>
</reference>
<proteinExistence type="predicted"/>
<reference evidence="1 2" key="2">
    <citation type="journal article" date="2019" name="G3 (Bethesda)">
        <title>Hybrid Assembly of the Genome of the Entomopathogenic Nematode Steinernema carpocapsae Identifies the X-Chromosome.</title>
        <authorList>
            <person name="Serra L."/>
            <person name="Macchietto M."/>
            <person name="Macias-Munoz A."/>
            <person name="McGill C.J."/>
            <person name="Rodriguez I.M."/>
            <person name="Rodriguez B."/>
            <person name="Murad R."/>
            <person name="Mortazavi A."/>
        </authorList>
    </citation>
    <scope>NUCLEOTIDE SEQUENCE [LARGE SCALE GENOMIC DNA]</scope>
    <source>
        <strain evidence="1 2">ALL</strain>
    </source>
</reference>
<keyword evidence="2" id="KW-1185">Reference proteome</keyword>
<evidence type="ECO:0000313" key="2">
    <source>
        <dbReference type="Proteomes" id="UP000298663"/>
    </source>
</evidence>
<accession>A0A4U5PEF1</accession>
<comment type="caution">
    <text evidence="1">The sequence shown here is derived from an EMBL/GenBank/DDBJ whole genome shotgun (WGS) entry which is preliminary data.</text>
</comment>
<organism evidence="1 2">
    <name type="scientific">Steinernema carpocapsae</name>
    <name type="common">Entomopathogenic nematode</name>
    <dbReference type="NCBI Taxonomy" id="34508"/>
    <lineage>
        <taxon>Eukaryota</taxon>
        <taxon>Metazoa</taxon>
        <taxon>Ecdysozoa</taxon>
        <taxon>Nematoda</taxon>
        <taxon>Chromadorea</taxon>
        <taxon>Rhabditida</taxon>
        <taxon>Tylenchina</taxon>
        <taxon>Panagrolaimomorpha</taxon>
        <taxon>Strongyloidoidea</taxon>
        <taxon>Steinernematidae</taxon>
        <taxon>Steinernema</taxon>
    </lineage>
</organism>
<protein>
    <submittedName>
        <fullName evidence="1">Uncharacterized protein</fullName>
    </submittedName>
</protein>
<gene>
    <name evidence="1" type="ORF">L596_009111</name>
</gene>